<dbReference type="EMBL" id="CAMAPF010001031">
    <property type="protein sequence ID" value="CAH9141492.1"/>
    <property type="molecule type" value="Genomic_DNA"/>
</dbReference>
<evidence type="ECO:0000313" key="3">
    <source>
        <dbReference type="Proteomes" id="UP001152523"/>
    </source>
</evidence>
<dbReference type="InterPro" id="IPR021042">
    <property type="entry name" value="Herpes_UL139_cytomegalovirus"/>
</dbReference>
<name>A0AAV0G259_9ASTE</name>
<keyword evidence="3" id="KW-1185">Reference proteome</keyword>
<dbReference type="AlphaFoldDB" id="A0AAV0G259"/>
<evidence type="ECO:0000256" key="1">
    <source>
        <dbReference type="SAM" id="Coils"/>
    </source>
</evidence>
<dbReference type="PANTHER" id="PTHR37214">
    <property type="entry name" value="CYTOMEGALOVIRUS UL139 PROTEIN"/>
    <property type="match status" value="1"/>
</dbReference>
<accession>A0AAV0G259</accession>
<comment type="caution">
    <text evidence="2">The sequence shown here is derived from an EMBL/GenBank/DDBJ whole genome shotgun (WGS) entry which is preliminary data.</text>
</comment>
<evidence type="ECO:0000313" key="2">
    <source>
        <dbReference type="EMBL" id="CAH9141492.1"/>
    </source>
</evidence>
<feature type="coiled-coil region" evidence="1">
    <location>
        <begin position="185"/>
        <end position="219"/>
    </location>
</feature>
<organism evidence="2 3">
    <name type="scientific">Cuscuta epithymum</name>
    <dbReference type="NCBI Taxonomy" id="186058"/>
    <lineage>
        <taxon>Eukaryota</taxon>
        <taxon>Viridiplantae</taxon>
        <taxon>Streptophyta</taxon>
        <taxon>Embryophyta</taxon>
        <taxon>Tracheophyta</taxon>
        <taxon>Spermatophyta</taxon>
        <taxon>Magnoliopsida</taxon>
        <taxon>eudicotyledons</taxon>
        <taxon>Gunneridae</taxon>
        <taxon>Pentapetalae</taxon>
        <taxon>asterids</taxon>
        <taxon>lamiids</taxon>
        <taxon>Solanales</taxon>
        <taxon>Convolvulaceae</taxon>
        <taxon>Cuscuteae</taxon>
        <taxon>Cuscuta</taxon>
        <taxon>Cuscuta subgen. Cuscuta</taxon>
    </lineage>
</organism>
<dbReference type="PANTHER" id="PTHR37214:SF2">
    <property type="entry name" value="CYTOMEGALOVIRUS UL139 PROTEIN"/>
    <property type="match status" value="1"/>
</dbReference>
<gene>
    <name evidence="2" type="ORF">CEPIT_LOCUS39167</name>
</gene>
<dbReference type="Proteomes" id="UP001152523">
    <property type="component" value="Unassembled WGS sequence"/>
</dbReference>
<proteinExistence type="predicted"/>
<keyword evidence="1" id="KW-0175">Coiled coil</keyword>
<reference evidence="2" key="1">
    <citation type="submission" date="2022-07" db="EMBL/GenBank/DDBJ databases">
        <authorList>
            <person name="Macas J."/>
            <person name="Novak P."/>
            <person name="Neumann P."/>
        </authorList>
    </citation>
    <scope>NUCLEOTIDE SEQUENCE</scope>
</reference>
<sequence>MIFLDQRLFESFKFHFKHMILSMALPSGFRERLEQMEETRNQRLSLLQAEKELQTTKSELLAARLSNIKFAERRCFNLERKIASQQLFISFLKSENDRLDTEYLRALQDVRYLKNEVEDLGEQEKEKEKYYTSENGEMNEFMEHLENFVVELQVQVEELRSYTNQLKSTFSELQGNSNHSNNSVIAAAERRKSELLAVKQNLERDLSMKHQLREQLRRQLVNLLINQKPA</sequence>
<dbReference type="Pfam" id="PF12507">
    <property type="entry name" value="HCMV_UL139"/>
    <property type="match status" value="1"/>
</dbReference>
<protein>
    <submittedName>
        <fullName evidence="2">Uncharacterized protein</fullName>
    </submittedName>
</protein>